<evidence type="ECO:0000256" key="2">
    <source>
        <dbReference type="ARBA" id="ARBA00008598"/>
    </source>
</evidence>
<dbReference type="InterPro" id="IPR040980">
    <property type="entry name" value="SWI2_SNF2"/>
</dbReference>
<dbReference type="OrthoDB" id="9758243at2"/>
<evidence type="ECO:0000256" key="5">
    <source>
        <dbReference type="ARBA" id="ARBA00022747"/>
    </source>
</evidence>
<keyword evidence="9 10" id="KW-0238">DNA-binding</keyword>
<evidence type="ECO:0000313" key="13">
    <source>
        <dbReference type="Proteomes" id="UP000252680"/>
    </source>
</evidence>
<comment type="subunit">
    <text evidence="10">The type I restriction/modification system is composed of three polypeptides R, M and S.</text>
</comment>
<keyword evidence="6" id="KW-0255">Endonuclease</keyword>
<dbReference type="GO" id="GO:0009307">
    <property type="term" value="P:DNA restriction-modification system"/>
    <property type="evidence" value="ECO:0007669"/>
    <property type="project" value="UniProtKB-KW"/>
</dbReference>
<evidence type="ECO:0000259" key="11">
    <source>
        <dbReference type="PROSITE" id="PS51192"/>
    </source>
</evidence>
<dbReference type="Proteomes" id="UP000252680">
    <property type="component" value="Unassembled WGS sequence"/>
</dbReference>
<sequence length="1100" mass="124873">MVSAPKFQEEYSAKLPALALLSTLGWRFLPPSEALALRGGKQDAVVLDTLLRAELKKRRFTFEGQEHGLSDQAINTLVSHVTHPDFVSGLRDANEKMTTHLLFGIAITEFINGRKANPTIALIDWQNPQNNSFTFTEEFSVLRSTDLIQTRRPDIVCFVNGIPLAVIEAKRPGGQPGKGPTVAAGISQTIRNQFKDEIPQLFAYSQLLLSINGHDGRYGTCGTPKKFWASWKEEDIAESRMHNLKNTSLSPAQTDVLFAERKPSDRAWFEDWASRPLAVTDQDRLLIGLLSPERLLEMTRFFTLVDRKNGKIVARYQQVFGIRRLLERIKTRRADGGREGGVIWHTTGSGKSFTMVFLSRALILDNDLKQCRILVVTDRKDLERQLSTTFSTGGELADKKDKAEALATSGRRLAQQIGHGQERIIFSLINKFHTATGYPECHNDSPDIIVLVDEGHRSQGGENHARMKHALPNAAFIAFTGTPLLKGSETTSRFGKIIHSYTMQQAVSDGTVTPLLYEERKPDLNVNDEAIDAWFDRITQGLTQEQVTDLKKRFARANQVYKADDRIRLIAMDLATHFDSNIDEGLKGMLACDSKLSAIRYKQYLDEVGLFESAIVMSPPDTREGHSEVDEGKQPEVQKWWVETVGKQSEDDYTRGVIERFEKDPDLKLIIVVDKLLTGFDEPKNAVLYIDKPLKQHNLLQAIARVNRLHDQKKHGLLIDYRGILAELDTTLARYDQLAADNVGGYDPKDIAGLYSQMSTEYRELPALHKALWAIFDGVKNRSDPQQLRAVLMPRMVEEHGQMVDVNLKRRDDFYEALTKFSACLKVALQSVAFFEDTSFTEKDRNTYKETLKQMSSLRQWILHDTGETVDFDQYAEQVKKLLDRHVAGVKVHDSEGLYAVGKMGQKPDDGQPEDWTEDKTRNETDLIRTRVTKMITHDMQDDPYAKEAFSTLLRQVIEEAERLFDHPLKQFMLFQEFEEQVAQRKLKDIPSAFEGHRHAQAYYGVFLQTLTAIFNHKQTDEEQQRWIDLAFEIDRIVDRAVRENSLSQTDMEKTIHQELLPLLFAIGQKAGFGVNQAQKIITQVIQIMRAGPAAGEQRA</sequence>
<dbReference type="CDD" id="cd22332">
    <property type="entry name" value="HsdR_N"/>
    <property type="match status" value="1"/>
</dbReference>
<protein>
    <recommendedName>
        <fullName evidence="10">Type I restriction enzyme endonuclease subunit</fullName>
        <shortName evidence="10">R protein</shortName>
        <ecNumber evidence="10">3.1.21.3</ecNumber>
    </recommendedName>
</protein>
<dbReference type="GO" id="GO:0003677">
    <property type="term" value="F:DNA binding"/>
    <property type="evidence" value="ECO:0007669"/>
    <property type="project" value="UniProtKB-KW"/>
</dbReference>
<keyword evidence="3" id="KW-0540">Nuclease</keyword>
<dbReference type="InterPro" id="IPR004473">
    <property type="entry name" value="Restrct_endonuc_typeI_HsdR"/>
</dbReference>
<keyword evidence="13" id="KW-1185">Reference proteome</keyword>
<dbReference type="InterPro" id="IPR055180">
    <property type="entry name" value="HsdR_RecA-like_helicase_dom_2"/>
</dbReference>
<evidence type="ECO:0000256" key="6">
    <source>
        <dbReference type="ARBA" id="ARBA00022759"/>
    </source>
</evidence>
<keyword evidence="4 10" id="KW-0547">Nucleotide-binding</keyword>
<evidence type="ECO:0000256" key="1">
    <source>
        <dbReference type="ARBA" id="ARBA00000851"/>
    </source>
</evidence>
<keyword evidence="7 10" id="KW-0378">Hydrolase</keyword>
<name>A0A365YRW4_9PROT</name>
<feature type="domain" description="Helicase ATP-binding" evidence="11">
    <location>
        <begin position="332"/>
        <end position="501"/>
    </location>
</feature>
<comment type="similarity">
    <text evidence="2 10">Belongs to the HsdR family.</text>
</comment>
<dbReference type="Gene3D" id="3.90.1570.50">
    <property type="match status" value="1"/>
</dbReference>
<dbReference type="Gene3D" id="3.40.50.300">
    <property type="entry name" value="P-loop containing nucleotide triphosphate hydrolases"/>
    <property type="match status" value="2"/>
</dbReference>
<dbReference type="GO" id="GO:0004386">
    <property type="term" value="F:helicase activity"/>
    <property type="evidence" value="ECO:0007669"/>
    <property type="project" value="UniProtKB-KW"/>
</dbReference>
<dbReference type="EC" id="3.1.21.3" evidence="10"/>
<accession>A0A365YRW4</accession>
<keyword evidence="12" id="KW-0347">Helicase</keyword>
<dbReference type="PROSITE" id="PS51192">
    <property type="entry name" value="HELICASE_ATP_BIND_1"/>
    <property type="match status" value="1"/>
</dbReference>
<dbReference type="PANTHER" id="PTHR30195:SF15">
    <property type="entry name" value="TYPE I RESTRICTION ENZYME HINDI ENDONUCLEASE SUBUNIT"/>
    <property type="match status" value="1"/>
</dbReference>
<dbReference type="InterPro" id="IPR051268">
    <property type="entry name" value="Type-I_R_enzyme_R_subunit"/>
</dbReference>
<dbReference type="RefSeq" id="WP_113596988.1">
    <property type="nucleotide sequence ID" value="NZ_QEXL01000025.1"/>
</dbReference>
<evidence type="ECO:0000256" key="8">
    <source>
        <dbReference type="ARBA" id="ARBA00022840"/>
    </source>
</evidence>
<dbReference type="Pfam" id="PF18766">
    <property type="entry name" value="SWI2_SNF2"/>
    <property type="match status" value="1"/>
</dbReference>
<dbReference type="Pfam" id="PF04313">
    <property type="entry name" value="HSDR_N"/>
    <property type="match status" value="1"/>
</dbReference>
<reference evidence="12 13" key="1">
    <citation type="submission" date="2018-05" db="EMBL/GenBank/DDBJ databases">
        <title>Komagataeibacter cocois sp. nov., for a novel cellulose- producing strain isolated from coconut milk.</title>
        <authorList>
            <person name="Liu L."/>
            <person name="Wang Y."/>
            <person name="Liu S."/>
            <person name="Bi J."/>
            <person name="Chen H."/>
            <person name="Deng J."/>
            <person name="Zhang C."/>
            <person name="Hu Q."/>
            <person name="Li C."/>
        </authorList>
    </citation>
    <scope>NUCLEOTIDE SEQUENCE [LARGE SCALE GENOMIC DNA]</scope>
    <source>
        <strain evidence="12 13">WE7</strain>
    </source>
</reference>
<gene>
    <name evidence="12" type="ORF">NJLHNGOC_14435</name>
</gene>
<keyword evidence="5 10" id="KW-0680">Restriction system</keyword>
<dbReference type="InterPro" id="IPR027417">
    <property type="entry name" value="P-loop_NTPase"/>
</dbReference>
<organism evidence="12 13">
    <name type="scientific">Novacetimonas cocois</name>
    <dbReference type="NCBI Taxonomy" id="1747507"/>
    <lineage>
        <taxon>Bacteria</taxon>
        <taxon>Pseudomonadati</taxon>
        <taxon>Pseudomonadota</taxon>
        <taxon>Alphaproteobacteria</taxon>
        <taxon>Acetobacterales</taxon>
        <taxon>Acetobacteraceae</taxon>
        <taxon>Novacetimonas</taxon>
    </lineage>
</organism>
<dbReference type="SUPFAM" id="SSF52540">
    <property type="entry name" value="P-loop containing nucleoside triphosphate hydrolases"/>
    <property type="match status" value="2"/>
</dbReference>
<dbReference type="GO" id="GO:0009035">
    <property type="term" value="F:type I site-specific deoxyribonuclease activity"/>
    <property type="evidence" value="ECO:0007669"/>
    <property type="project" value="UniProtKB-EC"/>
</dbReference>
<comment type="function">
    <text evidence="10">Subunit R is required for both nuclease and ATPase activities, but not for modification.</text>
</comment>
<evidence type="ECO:0000313" key="12">
    <source>
        <dbReference type="EMBL" id="RBM04966.1"/>
    </source>
</evidence>
<evidence type="ECO:0000256" key="7">
    <source>
        <dbReference type="ARBA" id="ARBA00022801"/>
    </source>
</evidence>
<evidence type="ECO:0000256" key="9">
    <source>
        <dbReference type="ARBA" id="ARBA00023125"/>
    </source>
</evidence>
<comment type="caution">
    <text evidence="12">The sequence shown here is derived from an EMBL/GenBank/DDBJ whole genome shotgun (WGS) entry which is preliminary data.</text>
</comment>
<evidence type="ECO:0000256" key="4">
    <source>
        <dbReference type="ARBA" id="ARBA00022741"/>
    </source>
</evidence>
<evidence type="ECO:0000256" key="10">
    <source>
        <dbReference type="RuleBase" id="RU364115"/>
    </source>
</evidence>
<dbReference type="GO" id="GO:0005524">
    <property type="term" value="F:ATP binding"/>
    <property type="evidence" value="ECO:0007669"/>
    <property type="project" value="UniProtKB-KW"/>
</dbReference>
<comment type="catalytic activity">
    <reaction evidence="1 10">
        <text>Endonucleolytic cleavage of DNA to give random double-stranded fragments with terminal 5'-phosphates, ATP is simultaneously hydrolyzed.</text>
        <dbReference type="EC" id="3.1.21.3"/>
    </reaction>
</comment>
<proteinExistence type="inferred from homology"/>
<dbReference type="PANTHER" id="PTHR30195">
    <property type="entry name" value="TYPE I SITE-SPECIFIC DEOXYRIBONUCLEASE PROTEIN SUBUNIT M AND R"/>
    <property type="match status" value="1"/>
</dbReference>
<dbReference type="SMART" id="SM00487">
    <property type="entry name" value="DEXDc"/>
    <property type="match status" value="1"/>
</dbReference>
<dbReference type="InterPro" id="IPR007409">
    <property type="entry name" value="Restrct_endonuc_type1_HsdR_N"/>
</dbReference>
<dbReference type="InterPro" id="IPR014001">
    <property type="entry name" value="Helicase_ATP-bd"/>
</dbReference>
<dbReference type="AlphaFoldDB" id="A0A365YRW4"/>
<dbReference type="Pfam" id="PF22679">
    <property type="entry name" value="T1R_D3-like"/>
    <property type="match status" value="1"/>
</dbReference>
<dbReference type="EMBL" id="QEXL01000025">
    <property type="protein sequence ID" value="RBM04966.1"/>
    <property type="molecule type" value="Genomic_DNA"/>
</dbReference>
<dbReference type="CDD" id="cd18800">
    <property type="entry name" value="SF2_C_EcoR124I-like"/>
    <property type="match status" value="1"/>
</dbReference>
<evidence type="ECO:0000256" key="3">
    <source>
        <dbReference type="ARBA" id="ARBA00022722"/>
    </source>
</evidence>
<keyword evidence="8 10" id="KW-0067">ATP-binding</keyword>
<dbReference type="NCBIfam" id="TIGR00348">
    <property type="entry name" value="hsdR"/>
    <property type="match status" value="1"/>
</dbReference>